<comment type="caution">
    <text evidence="2">The sequence shown here is derived from an EMBL/GenBank/DDBJ whole genome shotgun (WGS) entry which is preliminary data.</text>
</comment>
<evidence type="ECO:0000259" key="1">
    <source>
        <dbReference type="Pfam" id="PF19704"/>
    </source>
</evidence>
<dbReference type="EMBL" id="VSRR010026884">
    <property type="protein sequence ID" value="MPC67868.1"/>
    <property type="molecule type" value="Genomic_DNA"/>
</dbReference>
<dbReference type="GO" id="GO:0016301">
    <property type="term" value="F:kinase activity"/>
    <property type="evidence" value="ECO:0007669"/>
    <property type="project" value="UniProtKB-KW"/>
</dbReference>
<organism evidence="2 3">
    <name type="scientific">Portunus trituberculatus</name>
    <name type="common">Swimming crab</name>
    <name type="synonym">Neptunus trituberculatus</name>
    <dbReference type="NCBI Taxonomy" id="210409"/>
    <lineage>
        <taxon>Eukaryota</taxon>
        <taxon>Metazoa</taxon>
        <taxon>Ecdysozoa</taxon>
        <taxon>Arthropoda</taxon>
        <taxon>Crustacea</taxon>
        <taxon>Multicrustacea</taxon>
        <taxon>Malacostraca</taxon>
        <taxon>Eumalacostraca</taxon>
        <taxon>Eucarida</taxon>
        <taxon>Decapoda</taxon>
        <taxon>Pleocyemata</taxon>
        <taxon>Brachyura</taxon>
        <taxon>Eubrachyura</taxon>
        <taxon>Portunoidea</taxon>
        <taxon>Portunidae</taxon>
        <taxon>Portuninae</taxon>
        <taxon>Portunus</taxon>
    </lineage>
</organism>
<gene>
    <name evidence="2" type="primary">PRKDC_0</name>
    <name evidence="2" type="ORF">E2C01_062054</name>
</gene>
<dbReference type="AlphaFoldDB" id="A0A5B7HG14"/>
<name>A0A5B7HG14_PORTR</name>
<sequence>MYRQYRVGELPDIQIPHRALIAPLQALSQRDNKVAQLLFDVVVQAVVDNADNLMTRGEKDTWIQQLHDSVNVIISNSYICNPDMLRAVLHLVINNDIIVSPDALAAGHLEALGVLVLERQVLLAQKGLGKDLPPPQKKLKIDSSSQLNTSTWINMAELYKSLSMWDVVRGIIHSKLGKIKSETREALEAEATSDSVQAFVFYRTALNTQWAEEPDPTEVSC</sequence>
<accession>A0A5B7HG14</accession>
<evidence type="ECO:0000313" key="3">
    <source>
        <dbReference type="Proteomes" id="UP000324222"/>
    </source>
</evidence>
<dbReference type="GO" id="GO:0006303">
    <property type="term" value="P:double-strand break repair via nonhomologous end joining"/>
    <property type="evidence" value="ECO:0007669"/>
    <property type="project" value="InterPro"/>
</dbReference>
<dbReference type="InterPro" id="IPR045581">
    <property type="entry name" value="DNAPKcs_CC5"/>
</dbReference>
<feature type="domain" description="DNA-dependent protein kinase catalytic subunit CC5" evidence="1">
    <location>
        <begin position="1"/>
        <end position="122"/>
    </location>
</feature>
<reference evidence="2 3" key="1">
    <citation type="submission" date="2019-05" db="EMBL/GenBank/DDBJ databases">
        <title>Another draft genome of Portunus trituberculatus and its Hox gene families provides insights of decapod evolution.</title>
        <authorList>
            <person name="Jeong J.-H."/>
            <person name="Song I."/>
            <person name="Kim S."/>
            <person name="Choi T."/>
            <person name="Kim D."/>
            <person name="Ryu S."/>
            <person name="Kim W."/>
        </authorList>
    </citation>
    <scope>NUCLEOTIDE SEQUENCE [LARGE SCALE GENOMIC DNA]</scope>
    <source>
        <tissue evidence="2">Muscle</tissue>
    </source>
</reference>
<keyword evidence="2" id="KW-0418">Kinase</keyword>
<protein>
    <submittedName>
        <fullName evidence="2">DNA-dependent protein kinase catalytic subunit</fullName>
    </submittedName>
</protein>
<proteinExistence type="predicted"/>
<dbReference type="Proteomes" id="UP000324222">
    <property type="component" value="Unassembled WGS sequence"/>
</dbReference>
<dbReference type="Pfam" id="PF19704">
    <property type="entry name" value="DNAPKcs_CC5"/>
    <property type="match status" value="1"/>
</dbReference>
<dbReference type="OrthoDB" id="431717at2759"/>
<keyword evidence="2" id="KW-0808">Transferase</keyword>
<keyword evidence="3" id="KW-1185">Reference proteome</keyword>
<evidence type="ECO:0000313" key="2">
    <source>
        <dbReference type="EMBL" id="MPC67868.1"/>
    </source>
</evidence>